<dbReference type="Gene3D" id="1.20.140.100">
    <property type="entry name" value="Dynein heavy chain, N-terminal domain 2"/>
    <property type="match status" value="1"/>
</dbReference>
<evidence type="ECO:0000259" key="2">
    <source>
        <dbReference type="Pfam" id="PF08393"/>
    </source>
</evidence>
<dbReference type="GO" id="GO:0007018">
    <property type="term" value="P:microtubule-based movement"/>
    <property type="evidence" value="ECO:0007669"/>
    <property type="project" value="InterPro"/>
</dbReference>
<dbReference type="InterPro" id="IPR042222">
    <property type="entry name" value="Dynein_2_N"/>
</dbReference>
<dbReference type="Proteomes" id="UP000321570">
    <property type="component" value="Unassembled WGS sequence"/>
</dbReference>
<dbReference type="GO" id="GO:0030286">
    <property type="term" value="C:dynein complex"/>
    <property type="evidence" value="ECO:0007669"/>
    <property type="project" value="InterPro"/>
</dbReference>
<dbReference type="FunFam" id="1.20.140.100:FF:000001">
    <property type="entry name" value="dynein heavy chain 17, axonemal"/>
    <property type="match status" value="1"/>
</dbReference>
<reference evidence="3 4" key="1">
    <citation type="submission" date="2019-07" db="EMBL/GenBank/DDBJ databases">
        <authorList>
            <person name="Jastrzebski P J."/>
            <person name="Paukszto L."/>
            <person name="Jastrzebski P J."/>
        </authorList>
    </citation>
    <scope>NUCLEOTIDE SEQUENCE [LARGE SCALE GENOMIC DNA]</scope>
    <source>
        <strain evidence="3 4">WMS-il1</strain>
    </source>
</reference>
<feature type="non-terminal residue" evidence="3">
    <location>
        <position position="120"/>
    </location>
</feature>
<evidence type="ECO:0000256" key="1">
    <source>
        <dbReference type="ARBA" id="ARBA00008887"/>
    </source>
</evidence>
<dbReference type="InterPro" id="IPR013602">
    <property type="entry name" value="Dynein_heavy_linker"/>
</dbReference>
<comment type="similarity">
    <text evidence="1">Belongs to the dynein heavy chain family.</text>
</comment>
<keyword evidence="4" id="KW-1185">Reference proteome</keyword>
<name>A0A564Z0W3_HYMDI</name>
<dbReference type="Pfam" id="PF08393">
    <property type="entry name" value="DHC_N2"/>
    <property type="match status" value="1"/>
</dbReference>
<accession>A0A564Z0W3</accession>
<dbReference type="GO" id="GO:0045505">
    <property type="term" value="F:dynein intermediate chain binding"/>
    <property type="evidence" value="ECO:0007669"/>
    <property type="project" value="InterPro"/>
</dbReference>
<protein>
    <recommendedName>
        <fullName evidence="2">Dynein heavy chain linker domain-containing protein</fullName>
    </recommendedName>
</protein>
<evidence type="ECO:0000313" key="3">
    <source>
        <dbReference type="EMBL" id="VUZ53066.1"/>
    </source>
</evidence>
<dbReference type="GO" id="GO:0051959">
    <property type="term" value="F:dynein light intermediate chain binding"/>
    <property type="evidence" value="ECO:0007669"/>
    <property type="project" value="InterPro"/>
</dbReference>
<feature type="domain" description="Dynein heavy chain linker" evidence="2">
    <location>
        <begin position="1"/>
        <end position="120"/>
    </location>
</feature>
<organism evidence="3 4">
    <name type="scientific">Hymenolepis diminuta</name>
    <name type="common">Rat tapeworm</name>
    <dbReference type="NCBI Taxonomy" id="6216"/>
    <lineage>
        <taxon>Eukaryota</taxon>
        <taxon>Metazoa</taxon>
        <taxon>Spiralia</taxon>
        <taxon>Lophotrochozoa</taxon>
        <taxon>Platyhelminthes</taxon>
        <taxon>Cestoda</taxon>
        <taxon>Eucestoda</taxon>
        <taxon>Cyclophyllidea</taxon>
        <taxon>Hymenolepididae</taxon>
        <taxon>Hymenolepis</taxon>
    </lineage>
</organism>
<proteinExistence type="inferred from homology"/>
<sequence length="120" mass="14449">MKTSRFVKSFEREVDKWEQTLSRITETVEMLLTVQRHWLYMETIFMGDDIRQQLPTESKMFDDLDVMWKRITIKMNEVRNAQKCSMIEGISEQLGNMNEKFEVIEKSLDSYLEAKRQIFP</sequence>
<dbReference type="EMBL" id="CABIJS010000544">
    <property type="protein sequence ID" value="VUZ53066.1"/>
    <property type="molecule type" value="Genomic_DNA"/>
</dbReference>
<dbReference type="PANTHER" id="PTHR45703:SF32">
    <property type="entry name" value="DYNEINS HEAVY CHAIN"/>
    <property type="match status" value="1"/>
</dbReference>
<dbReference type="AlphaFoldDB" id="A0A564Z0W3"/>
<dbReference type="InterPro" id="IPR026983">
    <property type="entry name" value="DHC"/>
</dbReference>
<gene>
    <name evidence="3" type="ORF">WMSIL1_LOCUS11495</name>
</gene>
<evidence type="ECO:0000313" key="4">
    <source>
        <dbReference type="Proteomes" id="UP000321570"/>
    </source>
</evidence>
<dbReference type="PANTHER" id="PTHR45703">
    <property type="entry name" value="DYNEIN HEAVY CHAIN"/>
    <property type="match status" value="1"/>
</dbReference>